<dbReference type="PANTHER" id="PTHR34406:SF1">
    <property type="entry name" value="PROTEIN YCEI"/>
    <property type="match status" value="1"/>
</dbReference>
<feature type="chain" id="PRO_5045216428" evidence="1">
    <location>
        <begin position="23"/>
        <end position="208"/>
    </location>
</feature>
<keyword evidence="4" id="KW-1185">Reference proteome</keyword>
<reference evidence="3 4" key="1">
    <citation type="submission" date="2024-04" db="EMBL/GenBank/DDBJ databases">
        <title>WGS of bacteria from Torrens River.</title>
        <authorList>
            <person name="Wyrsch E.R."/>
            <person name="Drigo B."/>
        </authorList>
    </citation>
    <scope>NUCLEOTIDE SEQUENCE [LARGE SCALE GENOMIC DNA]</scope>
    <source>
        <strain evidence="3 4">TWI153</strain>
    </source>
</reference>
<dbReference type="Gene3D" id="2.40.128.110">
    <property type="entry name" value="Lipid/polyisoprenoid-binding, YceI-like"/>
    <property type="match status" value="1"/>
</dbReference>
<proteinExistence type="predicted"/>
<protein>
    <submittedName>
        <fullName evidence="3">YceI family protein</fullName>
    </submittedName>
</protein>
<dbReference type="GeneID" id="90527370"/>
<dbReference type="Proteomes" id="UP001400166">
    <property type="component" value="Unassembled WGS sequence"/>
</dbReference>
<dbReference type="InterPro" id="IPR036761">
    <property type="entry name" value="TTHA0802/YceI-like_sf"/>
</dbReference>
<dbReference type="RefSeq" id="WP_019661947.1">
    <property type="nucleotide sequence ID" value="NZ_JAWISA010000009.1"/>
</dbReference>
<evidence type="ECO:0000259" key="2">
    <source>
        <dbReference type="SMART" id="SM00867"/>
    </source>
</evidence>
<organism evidence="3 4">
    <name type="scientific">Stenotrophomonas hibiscicola</name>
    <dbReference type="NCBI Taxonomy" id="86189"/>
    <lineage>
        <taxon>Bacteria</taxon>
        <taxon>Pseudomonadati</taxon>
        <taxon>Pseudomonadota</taxon>
        <taxon>Gammaproteobacteria</taxon>
        <taxon>Lysobacterales</taxon>
        <taxon>Lysobacteraceae</taxon>
        <taxon>Stenotrophomonas</taxon>
        <taxon>Stenotrophomonas maltophilia group</taxon>
    </lineage>
</organism>
<accession>A0ABV0CC80</accession>
<evidence type="ECO:0000313" key="3">
    <source>
        <dbReference type="EMBL" id="MEN5391965.1"/>
    </source>
</evidence>
<sequence>MSLARRSRFLLPVLLASGAAWPAAPPPPTPTPLPPVVAEAHRVLRLDTQRSQIGFEVRTRFGQRIEGVFPHFEGRIEILSDGRHQVHLKMFTRSVEIPGKARYTGWMRGEEFFDAGRHPVVEFDSLPYWPETVEEGGDINGRLTLRGVSHPEKLRVEKAECARPGYDCDVVSRGTVQRGRYGMDSWQLALSDRVTFVLRARLSEAPKP</sequence>
<feature type="signal peptide" evidence="1">
    <location>
        <begin position="1"/>
        <end position="22"/>
    </location>
</feature>
<keyword evidence="1" id="KW-0732">Signal</keyword>
<feature type="domain" description="Lipid/polyisoprenoid-binding YceI-like" evidence="2">
    <location>
        <begin position="43"/>
        <end position="203"/>
    </location>
</feature>
<gene>
    <name evidence="3" type="ORF">ABE587_19265</name>
</gene>
<evidence type="ECO:0000313" key="4">
    <source>
        <dbReference type="Proteomes" id="UP001400166"/>
    </source>
</evidence>
<evidence type="ECO:0000256" key="1">
    <source>
        <dbReference type="SAM" id="SignalP"/>
    </source>
</evidence>
<dbReference type="PANTHER" id="PTHR34406">
    <property type="entry name" value="PROTEIN YCEI"/>
    <property type="match status" value="1"/>
</dbReference>
<comment type="caution">
    <text evidence="3">The sequence shown here is derived from an EMBL/GenBank/DDBJ whole genome shotgun (WGS) entry which is preliminary data.</text>
</comment>
<name>A0ABV0CC80_9GAMM</name>
<dbReference type="SUPFAM" id="SSF101874">
    <property type="entry name" value="YceI-like"/>
    <property type="match status" value="1"/>
</dbReference>
<dbReference type="Pfam" id="PF04264">
    <property type="entry name" value="YceI"/>
    <property type="match status" value="1"/>
</dbReference>
<dbReference type="EMBL" id="JBDJOF010000070">
    <property type="protein sequence ID" value="MEN5391965.1"/>
    <property type="molecule type" value="Genomic_DNA"/>
</dbReference>
<dbReference type="InterPro" id="IPR007372">
    <property type="entry name" value="Lipid/polyisoprenoid-bd_YceI"/>
</dbReference>
<dbReference type="SMART" id="SM00867">
    <property type="entry name" value="YceI"/>
    <property type="match status" value="1"/>
</dbReference>